<evidence type="ECO:0000313" key="3">
    <source>
        <dbReference type="Proteomes" id="UP000323386"/>
    </source>
</evidence>
<feature type="compositionally biased region" description="Basic and acidic residues" evidence="1">
    <location>
        <begin position="525"/>
        <end position="537"/>
    </location>
</feature>
<sequence>MLPRPRSKALPATPSPGEGSWTTAHPNTASSTNWTEPDSPLERFPPSMPPKETSDLRSRVSTDARLANGSPSTAKAAARSGSIKGWSPRWAPKVKRNWPSPSSGTVAPAARQAIPSSTPSPASAPAPALSFDSDLFDQTDLSDGLFPLPLRSPSEEARGAAANGHRPIGRTRSSPSLTDPDRTPIPERLSIRTFDTRLASPAMSSLTVTPSHFQSNPSSSPALAGLISSFPSPIGRAEVGTSPPAPVARAARNMGWDGGENWAVENRKHAGERFSAAASDASSSAKAAGGSSRRTSREGHERGAARPSSSQRLVPPGPAPDRALPPRPLALLDLNEPHPRSEPTHGGRSPLKRLTLEGGPPSSPNYQTGRQTQKANQKPAVASGQQRPSSSSERLSQMTSQRNAPATDVIGSRDESLDRFYEPDRPPSSASIYATASSAASSTTSLVLGPTASTGEIARSLDIPRDAIKQMLETTQHVWRNHSPGAPLPTARAPPGVRSRLKRVKSSPDLHEMDSFDFTIADEAKQVHQPESSESRRASISTLPYLSSTRPSSEAQSPSWITRDAGGGQATTSASRGASLDAAHERRPFRKTYIGGKDEEDAAPAPGRLLRPNFSRPIPPGSSGSGTGGTRIEEPSNDTLSRGLGSPVQLGMDDPTSGRTHEEEDEEVLLDVDSEQGHAAFAGGLGLVGANRVGAERKIPSTSASFARPTARSLDLNRLQALATVPQPASPPRIERRNSESGVHSFGVGRDKRQPGELHAWSVVIDETGFPAIRTAPSAFHHPACPLAGKGNATWQCGCRGFDHGPSARASISGVPRFGAQASDASGTRVLRGMSSSPNLGARARASSAGNAMEDARQAALWQEVERHRAKISELQATVERISLEIASSQPSLSLQTTPDLHGATSMHFPTNAGNTASLRSMPASYAVVPLPADAATGRQPLPAYQLPPRFDSVMDEPALDAYASFHTVPAERTLHRRSSFGGSLRRRLSSLNRSHFDHDDEGTQAGQETLRSRGRRLRTSSSTSSLNKLFSFPWSAKRGEATREAAPVFPQPTPFPYEPQAPTRSTTVPVHLVAQPPRQSASAERPLPSVPSLSQASRLPSRKYPPSARKFSFDALSGRGEHSSVSRRHSRDQSGSSKASSYNTGGMYSDGSEAAESRFSFFPRAMRRWDSLSSRATSMSERSMERSQAIETKPAEDVVHRIGAGPESLGRLSQDSAHHPKPSAPPRRSSLRSVPGQQFVPTSPTRPSLHLLDMGMAPISEMSEAGGTPNSLNRRSMLSGEFEASPASFTAGTGRISMSERYVPKALSIPTSLPPSSAKEAVAHSAPAQDALRTSIALQRAADKPLPALRGSIATEVPASTTWSGFGPAL</sequence>
<feature type="compositionally biased region" description="Low complexity" evidence="1">
    <location>
        <begin position="113"/>
        <end position="130"/>
    </location>
</feature>
<keyword evidence="3" id="KW-1185">Reference proteome</keyword>
<feature type="region of interest" description="Disordered" evidence="1">
    <location>
        <begin position="205"/>
        <end position="451"/>
    </location>
</feature>
<evidence type="ECO:0000256" key="1">
    <source>
        <dbReference type="SAM" id="MobiDB-lite"/>
    </source>
</evidence>
<feature type="compositionally biased region" description="Polar residues" evidence="1">
    <location>
        <begin position="383"/>
        <end position="404"/>
    </location>
</feature>
<feature type="region of interest" description="Disordered" evidence="1">
    <location>
        <begin position="1"/>
        <end position="193"/>
    </location>
</feature>
<dbReference type="OrthoDB" id="2554024at2759"/>
<feature type="compositionally biased region" description="Polar residues" evidence="1">
    <location>
        <begin position="538"/>
        <end position="560"/>
    </location>
</feature>
<gene>
    <name evidence="2" type="ORF">PSFLO_05346</name>
</gene>
<feature type="compositionally biased region" description="Basic and acidic residues" evidence="1">
    <location>
        <begin position="335"/>
        <end position="345"/>
    </location>
</feature>
<accession>A0A5C3F876</accession>
<feature type="compositionally biased region" description="Basic and acidic residues" evidence="1">
    <location>
        <begin position="411"/>
        <end position="425"/>
    </location>
</feature>
<dbReference type="EMBL" id="OOIP01000016">
    <property type="protein sequence ID" value="SPO39865.1"/>
    <property type="molecule type" value="Genomic_DNA"/>
</dbReference>
<reference evidence="2 3" key="1">
    <citation type="submission" date="2018-03" db="EMBL/GenBank/DDBJ databases">
        <authorList>
            <person name="Guldener U."/>
        </authorList>
    </citation>
    <scope>NUCLEOTIDE SEQUENCE [LARGE SCALE GENOMIC DNA]</scope>
    <source>
        <strain evidence="2 3">DAOM196992</strain>
    </source>
</reference>
<feature type="compositionally biased region" description="Polar residues" evidence="1">
    <location>
        <begin position="1134"/>
        <end position="1147"/>
    </location>
</feature>
<feature type="region of interest" description="Disordered" evidence="1">
    <location>
        <begin position="726"/>
        <end position="751"/>
    </location>
</feature>
<feature type="region of interest" description="Disordered" evidence="1">
    <location>
        <begin position="1207"/>
        <end position="1250"/>
    </location>
</feature>
<feature type="compositionally biased region" description="Basic and acidic residues" evidence="1">
    <location>
        <begin position="52"/>
        <end position="62"/>
    </location>
</feature>
<proteinExistence type="predicted"/>
<feature type="compositionally biased region" description="Pro residues" evidence="1">
    <location>
        <begin position="1050"/>
        <end position="1060"/>
    </location>
</feature>
<feature type="region of interest" description="Disordered" evidence="1">
    <location>
        <begin position="1174"/>
        <end position="1193"/>
    </location>
</feature>
<feature type="compositionally biased region" description="Low complexity" evidence="1">
    <location>
        <begin position="428"/>
        <end position="445"/>
    </location>
</feature>
<feature type="compositionally biased region" description="Polar residues" evidence="1">
    <location>
        <begin position="364"/>
        <end position="376"/>
    </location>
</feature>
<feature type="region of interest" description="Disordered" evidence="1">
    <location>
        <begin position="1044"/>
        <end position="1153"/>
    </location>
</feature>
<feature type="region of interest" description="Disordered" evidence="1">
    <location>
        <begin position="995"/>
        <end position="1023"/>
    </location>
</feature>
<name>A0A5C3F876_9BASI</name>
<evidence type="ECO:0000313" key="2">
    <source>
        <dbReference type="EMBL" id="SPO39865.1"/>
    </source>
</evidence>
<feature type="compositionally biased region" description="Low complexity" evidence="1">
    <location>
        <begin position="275"/>
        <end position="292"/>
    </location>
</feature>
<organism evidence="2 3">
    <name type="scientific">Pseudozyma flocculosa</name>
    <dbReference type="NCBI Taxonomy" id="84751"/>
    <lineage>
        <taxon>Eukaryota</taxon>
        <taxon>Fungi</taxon>
        <taxon>Dikarya</taxon>
        <taxon>Basidiomycota</taxon>
        <taxon>Ustilaginomycotina</taxon>
        <taxon>Ustilaginomycetes</taxon>
        <taxon>Ustilaginales</taxon>
        <taxon>Ustilaginaceae</taxon>
        <taxon>Pseudozyma</taxon>
    </lineage>
</organism>
<feature type="compositionally biased region" description="Polar residues" evidence="1">
    <location>
        <begin position="205"/>
        <end position="221"/>
    </location>
</feature>
<feature type="region of interest" description="Disordered" evidence="1">
    <location>
        <begin position="525"/>
        <end position="664"/>
    </location>
</feature>
<dbReference type="Proteomes" id="UP000323386">
    <property type="component" value="Unassembled WGS sequence"/>
</dbReference>
<feature type="compositionally biased region" description="Basic and acidic residues" evidence="1">
    <location>
        <begin position="295"/>
        <end position="304"/>
    </location>
</feature>
<feature type="region of interest" description="Disordered" evidence="1">
    <location>
        <begin position="823"/>
        <end position="843"/>
    </location>
</feature>
<feature type="compositionally biased region" description="Polar residues" evidence="1">
    <location>
        <begin position="20"/>
        <end position="36"/>
    </location>
</feature>
<feature type="compositionally biased region" description="Pro residues" evidence="1">
    <location>
        <begin position="315"/>
        <end position="328"/>
    </location>
</feature>
<protein>
    <submittedName>
        <fullName evidence="2">Uncharacterized protein</fullName>
    </submittedName>
</protein>
<feature type="region of interest" description="Disordered" evidence="1">
    <location>
        <begin position="480"/>
        <end position="508"/>
    </location>
</feature>
<feature type="compositionally biased region" description="Low complexity" evidence="1">
    <location>
        <begin position="1227"/>
        <end position="1236"/>
    </location>
</feature>